<evidence type="ECO:0000259" key="1">
    <source>
        <dbReference type="Pfam" id="PF18423"/>
    </source>
</evidence>
<dbReference type="InterPro" id="IPR040890">
    <property type="entry name" value="Znf_CopZ"/>
</dbReference>
<dbReference type="Proteomes" id="UP000663505">
    <property type="component" value="Chromosome"/>
</dbReference>
<dbReference type="RefSeq" id="WP_206657964.1">
    <property type="nucleotide sequence ID" value="NZ_CP071182.1"/>
</dbReference>
<dbReference type="EMBL" id="CP071182">
    <property type="protein sequence ID" value="QSO48634.1"/>
    <property type="molecule type" value="Genomic_DNA"/>
</dbReference>
<feature type="domain" description="CopZ zinc binding" evidence="1">
    <location>
        <begin position="18"/>
        <end position="77"/>
    </location>
</feature>
<evidence type="ECO:0000313" key="2">
    <source>
        <dbReference type="EMBL" id="QSO48634.1"/>
    </source>
</evidence>
<evidence type="ECO:0000313" key="3">
    <source>
        <dbReference type="Proteomes" id="UP000663505"/>
    </source>
</evidence>
<dbReference type="CDD" id="cd10141">
    <property type="entry name" value="CopZ-like_Fer2_BFD-like"/>
    <property type="match status" value="1"/>
</dbReference>
<dbReference type="KEGG" id="afx:JZ786_06600"/>
<dbReference type="NCBIfam" id="NF047645">
    <property type="entry name" value="CopZ_Nterm_CC"/>
    <property type="match status" value="1"/>
</dbReference>
<gene>
    <name evidence="2" type="ORF">JZ786_06600</name>
</gene>
<accession>A0A9X7Z739</accession>
<organism evidence="2 3">
    <name type="scientific">Alicyclobacillus mengziensis</name>
    <dbReference type="NCBI Taxonomy" id="2931921"/>
    <lineage>
        <taxon>Bacteria</taxon>
        <taxon>Bacillati</taxon>
        <taxon>Bacillota</taxon>
        <taxon>Bacilli</taxon>
        <taxon>Bacillales</taxon>
        <taxon>Alicyclobacillaceae</taxon>
        <taxon>Alicyclobacillus</taxon>
    </lineage>
</organism>
<dbReference type="Gene3D" id="1.10.10.1100">
    <property type="entry name" value="BFD-like [2Fe-2S]-binding domain"/>
    <property type="match status" value="1"/>
</dbReference>
<sequence>MEDCCQVPAHKVQADSLICPVCQQRGKSVLLITLKALLTPSGLSTLTPSASYSFCSNSDCEVVYFVDGQVFNRDAVKVPVYQKDQGSGVPVCYCFGWTRERLVKAIRDDENPVQHISEQVKANRCGCEVNNPQGSCCLGNVTAFVHSLKQS</sequence>
<reference evidence="2 3" key="1">
    <citation type="submission" date="2021-02" db="EMBL/GenBank/DDBJ databases">
        <title>Alicyclobacillus curvatus sp. nov. and Alicyclobacillus mengziensis sp. nov., two acidophilic bacteria isolated from acid mine drainage.</title>
        <authorList>
            <person name="Huang Y."/>
        </authorList>
    </citation>
    <scope>NUCLEOTIDE SEQUENCE [LARGE SCALE GENOMIC DNA]</scope>
    <source>
        <strain evidence="2 3">S30H14</strain>
    </source>
</reference>
<protein>
    <submittedName>
        <fullName evidence="2">(2Fe-2S)-binding protein</fullName>
    </submittedName>
</protein>
<keyword evidence="3" id="KW-1185">Reference proteome</keyword>
<dbReference type="Gene3D" id="2.20.25.270">
    <property type="match status" value="1"/>
</dbReference>
<proteinExistence type="predicted"/>
<dbReference type="Pfam" id="PF18423">
    <property type="entry name" value="zf_CopZ"/>
    <property type="match status" value="1"/>
</dbReference>
<dbReference type="InterPro" id="IPR041854">
    <property type="entry name" value="BFD-like_2Fe2S-bd_dom_sf"/>
</dbReference>
<name>A0A9X7Z739_9BACL</name>
<dbReference type="AlphaFoldDB" id="A0A9X7Z739"/>